<organism evidence="1 2">
    <name type="scientific">Haematobacter massiliensis</name>
    <dbReference type="NCBI Taxonomy" id="195105"/>
    <lineage>
        <taxon>Bacteria</taxon>
        <taxon>Pseudomonadati</taxon>
        <taxon>Pseudomonadota</taxon>
        <taxon>Alphaproteobacteria</taxon>
        <taxon>Rhodobacterales</taxon>
        <taxon>Paracoccaceae</taxon>
        <taxon>Haematobacter</taxon>
    </lineage>
</organism>
<sequence length="150" mass="16458">MAALFYHLTRSPAEALLPVLIDRSLKAGWRVAVRGTRPDRLAWLDERLWLEPEDGFLPHGLLGGEWDAAQPVLLTPGPVTNGARCLMCIDGAEAEAEEAATLDRVCILFDGTDPGAVEAARGQWRRLTSAGVSAQYWSEESGRWEKKAES</sequence>
<name>A0A086YCL5_9RHOB</name>
<evidence type="ECO:0000313" key="2">
    <source>
        <dbReference type="Proteomes" id="UP000028826"/>
    </source>
</evidence>
<dbReference type="OrthoDB" id="9795973at2"/>
<dbReference type="Gene3D" id="3.40.50.10110">
    <property type="entry name" value="DNA polymerase III subunit chi"/>
    <property type="match status" value="1"/>
</dbReference>
<dbReference type="GO" id="GO:0006260">
    <property type="term" value="P:DNA replication"/>
    <property type="evidence" value="ECO:0007669"/>
    <property type="project" value="InterPro"/>
</dbReference>
<evidence type="ECO:0000313" key="1">
    <source>
        <dbReference type="EMBL" id="KFI32015.1"/>
    </source>
</evidence>
<dbReference type="eggNOG" id="COG2927">
    <property type="taxonomic scope" value="Bacteria"/>
</dbReference>
<dbReference type="STRING" id="195105.CN97_06260"/>
<dbReference type="EMBL" id="JGYG01000001">
    <property type="protein sequence ID" value="KFI32015.1"/>
    <property type="molecule type" value="Genomic_DNA"/>
</dbReference>
<reference evidence="1 2" key="1">
    <citation type="submission" date="2014-03" db="EMBL/GenBank/DDBJ databases">
        <title>Genome of Haematobacter massiliensis CCUG 47968.</title>
        <authorList>
            <person name="Wang D."/>
            <person name="Wang G."/>
        </authorList>
    </citation>
    <scope>NUCLEOTIDE SEQUENCE [LARGE SCALE GENOMIC DNA]</scope>
    <source>
        <strain evidence="1 2">CCUG 47968</strain>
    </source>
</reference>
<dbReference type="RefSeq" id="WP_035706258.1">
    <property type="nucleotide sequence ID" value="NZ_CAMIFG010000082.1"/>
</dbReference>
<dbReference type="GO" id="GO:0032298">
    <property type="term" value="P:positive regulation of DNA-templated DNA replication initiation"/>
    <property type="evidence" value="ECO:0007669"/>
    <property type="project" value="TreeGrafter"/>
</dbReference>
<dbReference type="InterPro" id="IPR007459">
    <property type="entry name" value="DNA_pol3_chi"/>
</dbReference>
<dbReference type="InterPro" id="IPR036768">
    <property type="entry name" value="PolIII_chi_sf"/>
</dbReference>
<dbReference type="Proteomes" id="UP000028826">
    <property type="component" value="Unassembled WGS sequence"/>
</dbReference>
<dbReference type="NCBIfam" id="NF004347">
    <property type="entry name" value="PRK05728.1-4"/>
    <property type="match status" value="1"/>
</dbReference>
<accession>A0A086YCL5</accession>
<protein>
    <submittedName>
        <fullName evidence="1">DNA polymerase III subunit chi</fullName>
    </submittedName>
</protein>
<comment type="caution">
    <text evidence="1">The sequence shown here is derived from an EMBL/GenBank/DDBJ whole genome shotgun (WGS) entry which is preliminary data.</text>
</comment>
<proteinExistence type="predicted"/>
<gene>
    <name evidence="1" type="ORF">CN97_06260</name>
</gene>
<dbReference type="GO" id="GO:0003677">
    <property type="term" value="F:DNA binding"/>
    <property type="evidence" value="ECO:0007669"/>
    <property type="project" value="InterPro"/>
</dbReference>
<dbReference type="PANTHER" id="PTHR38767">
    <property type="entry name" value="DNA POLYMERASE III SUBUNIT CHI"/>
    <property type="match status" value="1"/>
</dbReference>
<dbReference type="SUPFAM" id="SSF102400">
    <property type="entry name" value="DNA polymerase III chi subunit"/>
    <property type="match status" value="1"/>
</dbReference>
<dbReference type="Pfam" id="PF04364">
    <property type="entry name" value="DNA_pol3_chi"/>
    <property type="match status" value="1"/>
</dbReference>
<dbReference type="GO" id="GO:0003887">
    <property type="term" value="F:DNA-directed DNA polymerase activity"/>
    <property type="evidence" value="ECO:0007669"/>
    <property type="project" value="InterPro"/>
</dbReference>
<dbReference type="AlphaFoldDB" id="A0A086YCL5"/>
<dbReference type="PANTHER" id="PTHR38767:SF1">
    <property type="entry name" value="DNA POLYMERASE III SUBUNIT CHI"/>
    <property type="match status" value="1"/>
</dbReference>
<keyword evidence="2" id="KW-1185">Reference proteome</keyword>